<feature type="transmembrane region" description="Helical" evidence="2">
    <location>
        <begin position="189"/>
        <end position="207"/>
    </location>
</feature>
<organism evidence="3 4">
    <name type="scientific">Streptomyces ossamyceticus</name>
    <dbReference type="NCBI Taxonomy" id="249581"/>
    <lineage>
        <taxon>Bacteria</taxon>
        <taxon>Bacillati</taxon>
        <taxon>Actinomycetota</taxon>
        <taxon>Actinomycetes</taxon>
        <taxon>Kitasatosporales</taxon>
        <taxon>Streptomycetaceae</taxon>
        <taxon>Streptomyces</taxon>
    </lineage>
</organism>
<evidence type="ECO:0000313" key="3">
    <source>
        <dbReference type="EMBL" id="MET9847903.1"/>
    </source>
</evidence>
<protein>
    <submittedName>
        <fullName evidence="3">Uncharacterized protein</fullName>
    </submittedName>
</protein>
<feature type="region of interest" description="Disordered" evidence="1">
    <location>
        <begin position="235"/>
        <end position="255"/>
    </location>
</feature>
<evidence type="ECO:0000256" key="1">
    <source>
        <dbReference type="SAM" id="MobiDB-lite"/>
    </source>
</evidence>
<evidence type="ECO:0000313" key="4">
    <source>
        <dbReference type="Proteomes" id="UP001550210"/>
    </source>
</evidence>
<name>A0ABV2V256_9ACTN</name>
<keyword evidence="2" id="KW-1133">Transmembrane helix</keyword>
<feature type="transmembrane region" description="Helical" evidence="2">
    <location>
        <begin position="166"/>
        <end position="183"/>
    </location>
</feature>
<dbReference type="Proteomes" id="UP001550210">
    <property type="component" value="Unassembled WGS sequence"/>
</dbReference>
<feature type="region of interest" description="Disordered" evidence="1">
    <location>
        <begin position="1"/>
        <end position="28"/>
    </location>
</feature>
<reference evidence="3 4" key="1">
    <citation type="submission" date="2024-06" db="EMBL/GenBank/DDBJ databases">
        <title>The Natural Products Discovery Center: Release of the First 8490 Sequenced Strains for Exploring Actinobacteria Biosynthetic Diversity.</title>
        <authorList>
            <person name="Kalkreuter E."/>
            <person name="Kautsar S.A."/>
            <person name="Yang D."/>
            <person name="Bader C.D."/>
            <person name="Teijaro C.N."/>
            <person name="Fluegel L."/>
            <person name="Davis C.M."/>
            <person name="Simpson J.R."/>
            <person name="Lauterbach L."/>
            <person name="Steele A.D."/>
            <person name="Gui C."/>
            <person name="Meng S."/>
            <person name="Li G."/>
            <person name="Viehrig K."/>
            <person name="Ye F."/>
            <person name="Su P."/>
            <person name="Kiefer A.F."/>
            <person name="Nichols A."/>
            <person name="Cepeda A.J."/>
            <person name="Yan W."/>
            <person name="Fan B."/>
            <person name="Jiang Y."/>
            <person name="Adhikari A."/>
            <person name="Zheng C.-J."/>
            <person name="Schuster L."/>
            <person name="Cowan T.M."/>
            <person name="Smanski M.J."/>
            <person name="Chevrette M.G."/>
            <person name="De Carvalho L.P.S."/>
            <person name="Shen B."/>
        </authorList>
    </citation>
    <scope>NUCLEOTIDE SEQUENCE [LARGE SCALE GENOMIC DNA]</scope>
    <source>
        <strain evidence="3 4">NPDC006434</strain>
    </source>
</reference>
<gene>
    <name evidence="3" type="ORF">ABZZ21_25810</name>
</gene>
<evidence type="ECO:0000256" key="2">
    <source>
        <dbReference type="SAM" id="Phobius"/>
    </source>
</evidence>
<keyword evidence="2" id="KW-0472">Membrane</keyword>
<keyword evidence="2" id="KW-0812">Transmembrane</keyword>
<sequence>MADHNDRTQIPAQRQESPAAEPMTEMKPRRTAVRDWWEDAWSEGGVLHARWEDLRQAHTAGWHQMANWIKVLLATVSACAVLILLDGAFGVLTDAVQRLLTAAPRVQIGTDTSTGVVAVVDQPIRTYIAEHSAGLAVSGSTIYTLWQVAGLIGLVGGFLRSAAARLLWAAWGASSAAMIWATTPEQGRTLVTGIAVLAWLLASAFALRGLNLRPAVVVNASPRIRNVIRPEIHVPVPADKPADDTPDNVHQLQQR</sequence>
<accession>A0ABV2V256</accession>
<dbReference type="RefSeq" id="WP_355399426.1">
    <property type="nucleotide sequence ID" value="NZ_JBEXPZ010000034.1"/>
</dbReference>
<dbReference type="EMBL" id="JBEXPZ010000034">
    <property type="protein sequence ID" value="MET9847903.1"/>
    <property type="molecule type" value="Genomic_DNA"/>
</dbReference>
<proteinExistence type="predicted"/>
<feature type="transmembrane region" description="Helical" evidence="2">
    <location>
        <begin position="71"/>
        <end position="92"/>
    </location>
</feature>
<keyword evidence="4" id="KW-1185">Reference proteome</keyword>
<feature type="transmembrane region" description="Helical" evidence="2">
    <location>
        <begin position="141"/>
        <end position="159"/>
    </location>
</feature>
<comment type="caution">
    <text evidence="3">The sequence shown here is derived from an EMBL/GenBank/DDBJ whole genome shotgun (WGS) entry which is preliminary data.</text>
</comment>